<evidence type="ECO:0000313" key="4">
    <source>
        <dbReference type="Proteomes" id="UP000034350"/>
    </source>
</evidence>
<dbReference type="VEuPathDB" id="MicrosporidiaDB:AAJ76_180007891"/>
<sequence>MENSKESSESIDISSSSEIHPNIDERSYKNFKRQRKMEERRKLKEKLNILKAKNNPTEKDTKEINNLIEVLEPKYKITEDSFRVAFETVEEADCNEILVKILEDRNLENFSDLVSKSNVNVDNLEELILYNLSESIKEDNESIGLLLSKICLFLGYYKLHGKRMLDKLIDELKIPYKSEIFEEDVQKYYLESRNAILTMDDDK</sequence>
<dbReference type="Proteomes" id="UP000034350">
    <property type="component" value="Unassembled WGS sequence"/>
</dbReference>
<name>A0A0F9ZD46_9MICR</name>
<dbReference type="RefSeq" id="XP_024331266.1">
    <property type="nucleotide sequence ID" value="XM_024474305.1"/>
</dbReference>
<proteinExistence type="predicted"/>
<dbReference type="InterPro" id="IPR013855">
    <property type="entry name" value="Cdc37_N_dom"/>
</dbReference>
<dbReference type="GO" id="GO:0019901">
    <property type="term" value="F:protein kinase binding"/>
    <property type="evidence" value="ECO:0007669"/>
    <property type="project" value="InterPro"/>
</dbReference>
<dbReference type="GeneID" id="36319220"/>
<evidence type="ECO:0000256" key="1">
    <source>
        <dbReference type="SAM" id="MobiDB-lite"/>
    </source>
</evidence>
<dbReference type="EMBL" id="JPQZ01000018">
    <property type="protein sequence ID" value="KKO75524.1"/>
    <property type="molecule type" value="Genomic_DNA"/>
</dbReference>
<dbReference type="OMA" id="CRKYYED"/>
<evidence type="ECO:0000313" key="3">
    <source>
        <dbReference type="EMBL" id="KKO75524.1"/>
    </source>
</evidence>
<dbReference type="OrthoDB" id="440202at2759"/>
<dbReference type="Pfam" id="PF03234">
    <property type="entry name" value="CDC37_N"/>
    <property type="match status" value="1"/>
</dbReference>
<accession>A0A0F9ZD46</accession>
<organism evidence="3 4">
    <name type="scientific">Vairimorpha ceranae</name>
    <dbReference type="NCBI Taxonomy" id="40302"/>
    <lineage>
        <taxon>Eukaryota</taxon>
        <taxon>Fungi</taxon>
        <taxon>Fungi incertae sedis</taxon>
        <taxon>Microsporidia</taxon>
        <taxon>Nosematidae</taxon>
        <taxon>Vairimorpha</taxon>
    </lineage>
</organism>
<dbReference type="AlphaFoldDB" id="A0A0F9ZD46"/>
<comment type="caution">
    <text evidence="3">The sequence shown here is derived from an EMBL/GenBank/DDBJ whole genome shotgun (WGS) entry which is preliminary data.</text>
</comment>
<gene>
    <name evidence="3" type="ORF">AAJ76_180007891</name>
</gene>
<feature type="compositionally biased region" description="Low complexity" evidence="1">
    <location>
        <begin position="10"/>
        <end position="19"/>
    </location>
</feature>
<keyword evidence="4" id="KW-1185">Reference proteome</keyword>
<evidence type="ECO:0000259" key="2">
    <source>
        <dbReference type="Pfam" id="PF03234"/>
    </source>
</evidence>
<feature type="region of interest" description="Disordered" evidence="1">
    <location>
        <begin position="1"/>
        <end position="39"/>
    </location>
</feature>
<reference evidence="3 4" key="1">
    <citation type="journal article" date="2015" name="Environ. Microbiol.">
        <title>Genome analyses suggest the presence of polyploidy and recent human-driven expansions in eight global populations of the honeybee pathogen Nosema ceranae.</title>
        <authorList>
            <person name="Pelin A."/>
            <person name="Selman M."/>
            <person name="Aris-Brosou S."/>
            <person name="Farinelli L."/>
            <person name="Corradi N."/>
        </authorList>
    </citation>
    <scope>NUCLEOTIDE SEQUENCE [LARGE SCALE GENOMIC DNA]</scope>
    <source>
        <strain evidence="3 4">PA08 1199</strain>
    </source>
</reference>
<protein>
    <recommendedName>
        <fullName evidence="2">Cdc37 N-terminal domain-containing protein</fullName>
    </recommendedName>
</protein>
<feature type="domain" description="Cdc37 N-terminal" evidence="2">
    <location>
        <begin position="11"/>
        <end position="95"/>
    </location>
</feature>
<dbReference type="VEuPathDB" id="MicrosporidiaDB:NCER_101128"/>